<dbReference type="EMBL" id="GAMC01014621">
    <property type="protein sequence ID" value="JAB91934.1"/>
    <property type="molecule type" value="mRNA"/>
</dbReference>
<evidence type="ECO:0000313" key="2">
    <source>
        <dbReference type="EMBL" id="JAB91934.1"/>
    </source>
</evidence>
<reference evidence="2" key="2">
    <citation type="journal article" date="2014" name="BMC Genomics">
        <title>A genomic perspective to assessing quality of mass-reared SIT flies used in Mediterranean fruit fly (Ceratitis capitata) eradication in California.</title>
        <authorList>
            <person name="Calla B."/>
            <person name="Hall B."/>
            <person name="Hou S."/>
            <person name="Geib S.M."/>
        </authorList>
    </citation>
    <scope>NUCLEOTIDE SEQUENCE</scope>
</reference>
<organism evidence="2">
    <name type="scientific">Ceratitis capitata</name>
    <name type="common">Mediterranean fruit fly</name>
    <name type="synonym">Tephritis capitata</name>
    <dbReference type="NCBI Taxonomy" id="7213"/>
    <lineage>
        <taxon>Eukaryota</taxon>
        <taxon>Metazoa</taxon>
        <taxon>Ecdysozoa</taxon>
        <taxon>Arthropoda</taxon>
        <taxon>Hexapoda</taxon>
        <taxon>Insecta</taxon>
        <taxon>Pterygota</taxon>
        <taxon>Neoptera</taxon>
        <taxon>Endopterygota</taxon>
        <taxon>Diptera</taxon>
        <taxon>Brachycera</taxon>
        <taxon>Muscomorpha</taxon>
        <taxon>Tephritoidea</taxon>
        <taxon>Tephritidae</taxon>
        <taxon>Ceratitis</taxon>
        <taxon>Ceratitis</taxon>
    </lineage>
</organism>
<sequence>MYTQLHSHSRNANRISQTKMIMNIHTNLVNHLERERYVKWQNFSSATNLLMRVEVRETLVPECQICFPNRHLTYTRPKKLHRHVKQRNYPSKNNWKQLKEWSLHGTNGKDYKINLQNSNSQNAFKNETQQRINETLKNKYDTHNISNSNAPSNVNTAHKLITPVPKLSVKTTVTCDCPCCANCKKEIVTNILEPNETTQENAKSSVGPTTPSFKCYDSCHKITQNQLKRQNSVMSTAKGNTVRAVKRNQKQQKSSEDCKYPSVLAKESEKNITTTSSSSTITRCDVRPCSTSVLNDDPTQVDVDGIAYES</sequence>
<accession>W8BR03</accession>
<protein>
    <submittedName>
        <fullName evidence="2">Uncharacterized protein</fullName>
    </submittedName>
</protein>
<dbReference type="EMBL" id="GAMC01014618">
    <property type="protein sequence ID" value="JAB91937.1"/>
    <property type="molecule type" value="mRNA"/>
</dbReference>
<name>W8BR03_CERCA</name>
<proteinExistence type="evidence at transcript level"/>
<dbReference type="AlphaFoldDB" id="W8BR03"/>
<dbReference type="OrthoDB" id="6260541at2759"/>
<evidence type="ECO:0000256" key="1">
    <source>
        <dbReference type="SAM" id="MobiDB-lite"/>
    </source>
</evidence>
<feature type="region of interest" description="Disordered" evidence="1">
    <location>
        <begin position="233"/>
        <end position="258"/>
    </location>
</feature>
<reference evidence="2" key="1">
    <citation type="submission" date="2013-07" db="EMBL/GenBank/DDBJ databases">
        <authorList>
            <person name="Geib S."/>
        </authorList>
    </citation>
    <scope>NUCLEOTIDE SEQUENCE</scope>
</reference>